<feature type="domain" description="VAN3-binding protein-like auxin canalisation" evidence="1">
    <location>
        <begin position="181"/>
        <end position="307"/>
    </location>
</feature>
<organism evidence="3 4">
    <name type="scientific">Quercus suber</name>
    <name type="common">Cork oak</name>
    <dbReference type="NCBI Taxonomy" id="58331"/>
    <lineage>
        <taxon>Eukaryota</taxon>
        <taxon>Viridiplantae</taxon>
        <taxon>Streptophyta</taxon>
        <taxon>Embryophyta</taxon>
        <taxon>Tracheophyta</taxon>
        <taxon>Spermatophyta</taxon>
        <taxon>Magnoliopsida</taxon>
        <taxon>eudicotyledons</taxon>
        <taxon>Gunneridae</taxon>
        <taxon>Pentapetalae</taxon>
        <taxon>rosids</taxon>
        <taxon>fabids</taxon>
        <taxon>Fagales</taxon>
        <taxon>Fagaceae</taxon>
        <taxon>Quercus</taxon>
    </lineage>
</organism>
<proteinExistence type="predicted"/>
<dbReference type="InterPro" id="IPR008546">
    <property type="entry name" value="VAN3-bd-like_auxin_canal"/>
</dbReference>
<comment type="caution">
    <text evidence="3">The sequence shown here is derived from an EMBL/GenBank/DDBJ whole genome shotgun (WGS) entry which is preliminary data.</text>
</comment>
<evidence type="ECO:0000313" key="3">
    <source>
        <dbReference type="EMBL" id="KAK7819627.1"/>
    </source>
</evidence>
<protein>
    <recommendedName>
        <fullName evidence="5">VAN3-binding protein</fullName>
    </recommendedName>
</protein>
<dbReference type="Pfam" id="PF08458">
    <property type="entry name" value="PH_2"/>
    <property type="match status" value="1"/>
</dbReference>
<dbReference type="PANTHER" id="PTHR31351:SF30">
    <property type="entry name" value="VAN3-BINDING PROTEIN-LIKE"/>
    <property type="match status" value="1"/>
</dbReference>
<dbReference type="GO" id="GO:0010087">
    <property type="term" value="P:phloem or xylem histogenesis"/>
    <property type="evidence" value="ECO:0007669"/>
    <property type="project" value="TreeGrafter"/>
</dbReference>
<feature type="domain" description="Pleckstrin-like plant" evidence="2">
    <location>
        <begin position="334"/>
        <end position="423"/>
    </location>
</feature>
<gene>
    <name evidence="3" type="ORF">CFP56_039955</name>
</gene>
<accession>A0AAW0IYV8</accession>
<reference evidence="3 4" key="1">
    <citation type="journal article" date="2018" name="Sci. Data">
        <title>The draft genome sequence of cork oak.</title>
        <authorList>
            <person name="Ramos A.M."/>
            <person name="Usie A."/>
            <person name="Barbosa P."/>
            <person name="Barros P.M."/>
            <person name="Capote T."/>
            <person name="Chaves I."/>
            <person name="Simoes F."/>
            <person name="Abreu I."/>
            <person name="Carrasquinho I."/>
            <person name="Faro C."/>
            <person name="Guimaraes J.B."/>
            <person name="Mendonca D."/>
            <person name="Nobrega F."/>
            <person name="Rodrigues L."/>
            <person name="Saibo N.J.M."/>
            <person name="Varela M.C."/>
            <person name="Egas C."/>
            <person name="Matos J."/>
            <person name="Miguel C.M."/>
            <person name="Oliveira M.M."/>
            <person name="Ricardo C.P."/>
            <person name="Goncalves S."/>
        </authorList>
    </citation>
    <scope>NUCLEOTIDE SEQUENCE [LARGE SCALE GENOMIC DNA]</scope>
    <source>
        <strain evidence="4">cv. HL8</strain>
    </source>
</reference>
<dbReference type="Proteomes" id="UP000237347">
    <property type="component" value="Unassembled WGS sequence"/>
</dbReference>
<dbReference type="InterPro" id="IPR013666">
    <property type="entry name" value="PH_pln"/>
</dbReference>
<evidence type="ECO:0000313" key="4">
    <source>
        <dbReference type="Proteomes" id="UP000237347"/>
    </source>
</evidence>
<dbReference type="PANTHER" id="PTHR31351">
    <property type="entry name" value="EXPRESSED PROTEIN"/>
    <property type="match status" value="1"/>
</dbReference>
<dbReference type="AlphaFoldDB" id="A0AAW0IYV8"/>
<keyword evidence="4" id="KW-1185">Reference proteome</keyword>
<dbReference type="Pfam" id="PF05703">
    <property type="entry name" value="Auxin_canalis"/>
    <property type="match status" value="2"/>
</dbReference>
<dbReference type="InterPro" id="IPR040269">
    <property type="entry name" value="VAB"/>
</dbReference>
<feature type="domain" description="VAN3-binding protein-like auxin canalisation" evidence="1">
    <location>
        <begin position="14"/>
        <end position="166"/>
    </location>
</feature>
<dbReference type="GO" id="GO:0009734">
    <property type="term" value="P:auxin-activated signaling pathway"/>
    <property type="evidence" value="ECO:0007669"/>
    <property type="project" value="TreeGrafter"/>
</dbReference>
<evidence type="ECO:0000259" key="2">
    <source>
        <dbReference type="Pfam" id="PF08458"/>
    </source>
</evidence>
<evidence type="ECO:0000259" key="1">
    <source>
        <dbReference type="Pfam" id="PF05703"/>
    </source>
</evidence>
<dbReference type="GO" id="GO:0010305">
    <property type="term" value="P:leaf vascular tissue pattern formation"/>
    <property type="evidence" value="ECO:0007669"/>
    <property type="project" value="TreeGrafter"/>
</dbReference>
<evidence type="ECO:0008006" key="5">
    <source>
        <dbReference type="Google" id="ProtNLM"/>
    </source>
</evidence>
<dbReference type="EMBL" id="PKMF04000773">
    <property type="protein sequence ID" value="KAK7819627.1"/>
    <property type="molecule type" value="Genomic_DNA"/>
</dbReference>
<name>A0AAW0IYV8_QUESU</name>
<sequence>MEETKGHATLSNRSLSSSKVDNIWKWLTLDKSVQPVVQTRKSFITSLFRRRVKTKEEDRLRTANVHAALSVTRLAAAIAGFAANSTKDKEEANKDVKHISSEGKVDWDQNMSNIVASAAALIATICAESAESIGANRAHVASAVNSGLATQTPADMMTLTATAATCEHEEEKMEETKGHATLSNRSLSSSKVDNIWKWLTLDKSVQPVVQTRKSFITSLFRRRVKTKEEDRLRTANVHAALSVTRLAAAIAGFAANSTKDKEEANKDVKHISSEGKVDWDQNMSNIVASAAALIATICAESAESIGMRGAAMLKSRAMEYDNLARKLLEVEAQLPVVTPSGHKRHRRISIYSKHKQLILNLEKKYLGVLTTSKKYKIIHVKEEEAHGNFSINLKSNCGDIKLWFEDKNQSLLWISVISNLIQMHNSC</sequence>